<gene>
    <name evidence="2" type="ORF">GEV01_10540</name>
</gene>
<accession>A0A843SCP0</accession>
<keyword evidence="1" id="KW-1133">Transmembrane helix</keyword>
<sequence length="102" mass="11708">MHDDLVQKIKRDPSYHRLVKTRSRFGWALTAVMMLVYYGYILLIAFDKELLASKTGAGVMTWGMPLGLFVIVFTVLVTGLYVRRANKQFDDLTQAIHDRVQS</sequence>
<dbReference type="EMBL" id="WHUF01000003">
    <property type="protein sequence ID" value="MQA19943.1"/>
    <property type="molecule type" value="Genomic_DNA"/>
</dbReference>
<proteinExistence type="predicted"/>
<dbReference type="PANTHER" id="PTHR38598:SF1">
    <property type="entry name" value="INNER MEMBRANE PROTEIN YJCH"/>
    <property type="match status" value="1"/>
</dbReference>
<protein>
    <submittedName>
        <fullName evidence="2">DUF485 domain-containing protein</fullName>
    </submittedName>
</protein>
<organism evidence="2 3">
    <name type="scientific">Rugamonas rivuli</name>
    <dbReference type="NCBI Taxonomy" id="2743358"/>
    <lineage>
        <taxon>Bacteria</taxon>
        <taxon>Pseudomonadati</taxon>
        <taxon>Pseudomonadota</taxon>
        <taxon>Betaproteobacteria</taxon>
        <taxon>Burkholderiales</taxon>
        <taxon>Oxalobacteraceae</taxon>
        <taxon>Telluria group</taxon>
        <taxon>Rugamonas</taxon>
    </lineage>
</organism>
<keyword evidence="1" id="KW-0472">Membrane</keyword>
<keyword evidence="1" id="KW-0812">Transmembrane</keyword>
<dbReference type="PANTHER" id="PTHR38598">
    <property type="entry name" value="INNER MEMBRANE PROTEIN YJCH"/>
    <property type="match status" value="1"/>
</dbReference>
<keyword evidence="3" id="KW-1185">Reference proteome</keyword>
<evidence type="ECO:0000313" key="2">
    <source>
        <dbReference type="EMBL" id="MQA19943.1"/>
    </source>
</evidence>
<feature type="transmembrane region" description="Helical" evidence="1">
    <location>
        <begin position="66"/>
        <end position="82"/>
    </location>
</feature>
<dbReference type="AlphaFoldDB" id="A0A843SCP0"/>
<dbReference type="GO" id="GO:0005886">
    <property type="term" value="C:plasma membrane"/>
    <property type="evidence" value="ECO:0007669"/>
    <property type="project" value="TreeGrafter"/>
</dbReference>
<comment type="caution">
    <text evidence="2">The sequence shown here is derived from an EMBL/GenBank/DDBJ whole genome shotgun (WGS) entry which is preliminary data.</text>
</comment>
<name>A0A843SCP0_9BURK</name>
<feature type="transmembrane region" description="Helical" evidence="1">
    <location>
        <begin position="25"/>
        <end position="46"/>
    </location>
</feature>
<evidence type="ECO:0000256" key="1">
    <source>
        <dbReference type="SAM" id="Phobius"/>
    </source>
</evidence>
<dbReference type="RefSeq" id="WP_008446498.1">
    <property type="nucleotide sequence ID" value="NZ_WHUF01000003.1"/>
</dbReference>
<reference evidence="2 3" key="1">
    <citation type="submission" date="2019-10" db="EMBL/GenBank/DDBJ databases">
        <title>Two novel species isolated from a subtropical stream in China.</title>
        <authorList>
            <person name="Lu H."/>
        </authorList>
    </citation>
    <scope>NUCLEOTIDE SEQUENCE [LARGE SCALE GENOMIC DNA]</scope>
    <source>
        <strain evidence="2 3">FT103W</strain>
    </source>
</reference>
<dbReference type="InterPro" id="IPR052959">
    <property type="entry name" value="Inner_membrane_assoc"/>
</dbReference>
<dbReference type="Proteomes" id="UP000444318">
    <property type="component" value="Unassembled WGS sequence"/>
</dbReference>
<evidence type="ECO:0000313" key="3">
    <source>
        <dbReference type="Proteomes" id="UP000444318"/>
    </source>
</evidence>
<dbReference type="InterPro" id="IPR007436">
    <property type="entry name" value="DUF485"/>
</dbReference>
<dbReference type="Pfam" id="PF04341">
    <property type="entry name" value="DUF485"/>
    <property type="match status" value="1"/>
</dbReference>